<evidence type="ECO:0000313" key="16">
    <source>
        <dbReference type="Proteomes" id="UP000039370"/>
    </source>
</evidence>
<reference evidence="12" key="2">
    <citation type="journal article" date="2017" name="Genome Announc.">
        <title>Twelve Complete Reference Genomes of Clinical Isolates in the Capnocytophaga Genus.</title>
        <authorList>
            <person name="Villarma A."/>
            <person name="Gulvik C.A."/>
            <person name="Rowe L.A."/>
            <person name="Sheth M."/>
            <person name="Juieng P."/>
            <person name="Nicholson A.C."/>
            <person name="Loparev V.N."/>
            <person name="McQuiston J.R."/>
        </authorList>
    </citation>
    <scope>NUCLEOTIDE SEQUENCE</scope>
    <source>
        <strain evidence="13">H3936</strain>
        <strain evidence="12">H5594</strain>
    </source>
</reference>
<evidence type="ECO:0000313" key="15">
    <source>
        <dbReference type="EMBL" id="CEN50862.1"/>
    </source>
</evidence>
<reference evidence="16 17" key="1">
    <citation type="submission" date="2015-01" db="EMBL/GenBank/DDBJ databases">
        <authorList>
            <person name="MANFREDI Pablo"/>
        </authorList>
    </citation>
    <scope>NUCLEOTIDE SEQUENCE [LARGE SCALE GENOMIC DNA]</scope>
    <source>
        <strain evidence="15 16">Cc11</strain>
        <strain evidence="14 17">Cc12</strain>
    </source>
</reference>
<feature type="transmembrane region" description="Helical" evidence="9">
    <location>
        <begin position="145"/>
        <end position="169"/>
    </location>
</feature>
<evidence type="ECO:0000256" key="7">
    <source>
        <dbReference type="ARBA" id="ARBA00023136"/>
    </source>
</evidence>
<feature type="chain" id="PRO_5015034914" evidence="10">
    <location>
        <begin position="24"/>
        <end position="238"/>
    </location>
</feature>
<dbReference type="AlphaFoldDB" id="A0A0B7ILH0"/>
<organism evidence="15 16">
    <name type="scientific">Capnocytophaga canimorsus</name>
    <dbReference type="NCBI Taxonomy" id="28188"/>
    <lineage>
        <taxon>Bacteria</taxon>
        <taxon>Pseudomonadati</taxon>
        <taxon>Bacteroidota</taxon>
        <taxon>Flavobacteriia</taxon>
        <taxon>Flavobacteriales</taxon>
        <taxon>Flavobacteriaceae</taxon>
        <taxon>Capnocytophaga</taxon>
    </lineage>
</organism>
<evidence type="ECO:0000256" key="3">
    <source>
        <dbReference type="ARBA" id="ARBA00022475"/>
    </source>
</evidence>
<evidence type="ECO:0000256" key="9">
    <source>
        <dbReference type="SAM" id="Phobius"/>
    </source>
</evidence>
<evidence type="ECO:0000313" key="19">
    <source>
        <dbReference type="Proteomes" id="UP000243753"/>
    </source>
</evidence>
<dbReference type="EMBL" id="CP022389">
    <property type="protein sequence ID" value="ATA93368.1"/>
    <property type="molecule type" value="Genomic_DNA"/>
</dbReference>
<keyword evidence="12" id="KW-0969">Cilium</keyword>
<accession>A0A0B7ILH0</accession>
<evidence type="ECO:0000256" key="5">
    <source>
        <dbReference type="ARBA" id="ARBA00022927"/>
    </source>
</evidence>
<evidence type="ECO:0000259" key="11">
    <source>
        <dbReference type="Pfam" id="PF01618"/>
    </source>
</evidence>
<dbReference type="PANTHER" id="PTHR30625:SF15">
    <property type="entry name" value="BIOPOLYMER TRANSPORT PROTEIN EXBB"/>
    <property type="match status" value="1"/>
</dbReference>
<dbReference type="EMBL" id="CP022388">
    <property type="protein sequence ID" value="ATA91259.1"/>
    <property type="molecule type" value="Genomic_DNA"/>
</dbReference>
<feature type="transmembrane region" description="Helical" evidence="9">
    <location>
        <begin position="189"/>
        <end position="212"/>
    </location>
</feature>
<evidence type="ECO:0000256" key="2">
    <source>
        <dbReference type="ARBA" id="ARBA00022448"/>
    </source>
</evidence>
<feature type="domain" description="MotA/TolQ/ExbB proton channel" evidence="11">
    <location>
        <begin position="132"/>
        <end position="223"/>
    </location>
</feature>
<dbReference type="InterPro" id="IPR050790">
    <property type="entry name" value="ExbB/TolQ_transport"/>
</dbReference>
<feature type="transmembrane region" description="Helical" evidence="9">
    <location>
        <begin position="47"/>
        <end position="68"/>
    </location>
</feature>
<dbReference type="Proteomes" id="UP000243753">
    <property type="component" value="Chromosome"/>
</dbReference>
<keyword evidence="12" id="KW-0282">Flagellum</keyword>
<evidence type="ECO:0000313" key="14">
    <source>
        <dbReference type="EMBL" id="CEN34559.1"/>
    </source>
</evidence>
<gene>
    <name evidence="15" type="ORF">CCAN11_2210022</name>
    <name evidence="14" type="ORF">CCAN12_540014</name>
    <name evidence="13" type="ORF">CGC54_02960</name>
    <name evidence="12" type="ORF">CGC56_03210</name>
</gene>
<feature type="signal peptide" evidence="10">
    <location>
        <begin position="1"/>
        <end position="23"/>
    </location>
</feature>
<dbReference type="Proteomes" id="UP000039370">
    <property type="component" value="Unassembled WGS sequence"/>
</dbReference>
<keyword evidence="4 9" id="KW-0812">Transmembrane</keyword>
<dbReference type="RefSeq" id="WP_013997624.1">
    <property type="nucleotide sequence ID" value="NZ_BOQJ01000021.1"/>
</dbReference>
<dbReference type="PANTHER" id="PTHR30625">
    <property type="entry name" value="PROTEIN TOLQ"/>
    <property type="match status" value="1"/>
</dbReference>
<evidence type="ECO:0000313" key="17">
    <source>
        <dbReference type="Proteomes" id="UP000044026"/>
    </source>
</evidence>
<dbReference type="GO" id="GO:0005886">
    <property type="term" value="C:plasma membrane"/>
    <property type="evidence" value="ECO:0007669"/>
    <property type="project" value="UniProtKB-SubCell"/>
</dbReference>
<dbReference type="Proteomes" id="UP000044026">
    <property type="component" value="Unassembled WGS sequence"/>
</dbReference>
<evidence type="ECO:0000313" key="12">
    <source>
        <dbReference type="EMBL" id="ATA91259.1"/>
    </source>
</evidence>
<keyword evidence="5 8" id="KW-0653">Protein transport</keyword>
<dbReference type="EMBL" id="CDOE01000050">
    <property type="protein sequence ID" value="CEN34559.1"/>
    <property type="molecule type" value="Genomic_DNA"/>
</dbReference>
<keyword evidence="6 9" id="KW-1133">Transmembrane helix</keyword>
<evidence type="ECO:0000256" key="1">
    <source>
        <dbReference type="ARBA" id="ARBA00004651"/>
    </source>
</evidence>
<keyword evidence="7 9" id="KW-0472">Membrane</keyword>
<comment type="subcellular location">
    <subcellularLocation>
        <location evidence="1">Cell membrane</location>
        <topology evidence="1">Multi-pass membrane protein</topology>
    </subcellularLocation>
    <subcellularLocation>
        <location evidence="8">Membrane</location>
        <topology evidence="8">Multi-pass membrane protein</topology>
    </subcellularLocation>
</comment>
<evidence type="ECO:0000256" key="8">
    <source>
        <dbReference type="RuleBase" id="RU004057"/>
    </source>
</evidence>
<keyword evidence="3" id="KW-1003">Cell membrane</keyword>
<dbReference type="GO" id="GO:0017038">
    <property type="term" value="P:protein import"/>
    <property type="evidence" value="ECO:0007669"/>
    <property type="project" value="TreeGrafter"/>
</dbReference>
<comment type="similarity">
    <text evidence="8">Belongs to the exbB/tolQ family.</text>
</comment>
<dbReference type="InterPro" id="IPR002898">
    <property type="entry name" value="MotA_ExbB_proton_chnl"/>
</dbReference>
<keyword evidence="10" id="KW-0732">Signal</keyword>
<dbReference type="Proteomes" id="UP000243136">
    <property type="component" value="Chromosome"/>
</dbReference>
<evidence type="ECO:0000313" key="13">
    <source>
        <dbReference type="EMBL" id="ATA93368.1"/>
    </source>
</evidence>
<keyword evidence="12" id="KW-0966">Cell projection</keyword>
<sequence length="238" mass="25814">MKKMYSKLVLLAMLILNVTTVVAQEEQTKESFTQVLKTRFIEGGPEFMGVVLLCLILGLAVAIERIIYLNMATTNTKKLAADVEAALQSGGIEAAKEVCRNTRGPVASIYYQGLDRYHEGIDMAEKSVIAYGGVQMGQLEKNVSWVSLFIAIAPMLGFMGTVIGMIQAFDKISAAGGLDASLIAGDIKVALLTTVFGLIVAIILQVFYNYIIAKIDAIVNDMEDASITLIDMLSAYKR</sequence>
<protein>
    <submittedName>
        <fullName evidence="12">Flagellar motor protein MotA</fullName>
    </submittedName>
    <submittedName>
        <fullName evidence="15">Putative biopolymer transport protein exbB-like protein</fullName>
    </submittedName>
</protein>
<proteinExistence type="inferred from homology"/>
<dbReference type="OMA" id="RQIAWIQ"/>
<keyword evidence="2 8" id="KW-0813">Transport</keyword>
<dbReference type="EMBL" id="CDOK01000137">
    <property type="protein sequence ID" value="CEN50862.1"/>
    <property type="molecule type" value="Genomic_DNA"/>
</dbReference>
<evidence type="ECO:0000313" key="18">
    <source>
        <dbReference type="Proteomes" id="UP000243136"/>
    </source>
</evidence>
<reference evidence="18 19" key="3">
    <citation type="submission" date="2017-06" db="EMBL/GenBank/DDBJ databases">
        <title>Capnocytophaga spp. assemblies.</title>
        <authorList>
            <person name="Gulvik C.A."/>
        </authorList>
    </citation>
    <scope>NUCLEOTIDE SEQUENCE [LARGE SCALE GENOMIC DNA]</scope>
    <source>
        <strain evidence="19">H3936</strain>
        <strain evidence="18">H5594</strain>
    </source>
</reference>
<evidence type="ECO:0000256" key="4">
    <source>
        <dbReference type="ARBA" id="ARBA00022692"/>
    </source>
</evidence>
<evidence type="ECO:0000256" key="6">
    <source>
        <dbReference type="ARBA" id="ARBA00022989"/>
    </source>
</evidence>
<dbReference type="GeneID" id="69579975"/>
<name>A0A0B7ILH0_9FLAO</name>
<evidence type="ECO:0000256" key="10">
    <source>
        <dbReference type="SAM" id="SignalP"/>
    </source>
</evidence>
<dbReference type="Pfam" id="PF01618">
    <property type="entry name" value="MotA_ExbB"/>
    <property type="match status" value="1"/>
</dbReference>